<evidence type="ECO:0000313" key="3">
    <source>
        <dbReference type="Proteomes" id="UP000218505"/>
    </source>
</evidence>
<reference evidence="2" key="1">
    <citation type="submission" date="2017-09" db="EMBL/GenBank/DDBJ databases">
        <title>Complete Genome Sequence of ansamitocin-producing Bacterium Actinosynnema pretiosum X47.</title>
        <authorList>
            <person name="Cao G."/>
            <person name="Zong G."/>
            <person name="Zhong C."/>
            <person name="Fu J."/>
        </authorList>
    </citation>
    <scope>NUCLEOTIDE SEQUENCE [LARGE SCALE GENOMIC DNA]</scope>
    <source>
        <strain evidence="2">X47</strain>
    </source>
</reference>
<dbReference type="AlphaFoldDB" id="A0A290ZAV8"/>
<protein>
    <submittedName>
        <fullName evidence="2">Oxidoreductase</fullName>
    </submittedName>
</protein>
<organism evidence="2 3">
    <name type="scientific">Actinosynnema pretiosum</name>
    <dbReference type="NCBI Taxonomy" id="42197"/>
    <lineage>
        <taxon>Bacteria</taxon>
        <taxon>Bacillati</taxon>
        <taxon>Actinomycetota</taxon>
        <taxon>Actinomycetes</taxon>
        <taxon>Pseudonocardiales</taxon>
        <taxon>Pseudonocardiaceae</taxon>
        <taxon>Actinosynnema</taxon>
    </lineage>
</organism>
<dbReference type="InterPro" id="IPR036188">
    <property type="entry name" value="FAD/NAD-bd_sf"/>
</dbReference>
<dbReference type="SUPFAM" id="SSF51905">
    <property type="entry name" value="FAD/NAD(P)-binding domain"/>
    <property type="match status" value="1"/>
</dbReference>
<dbReference type="KEGG" id="apre:CNX65_24970"/>
<dbReference type="Gene3D" id="3.50.50.60">
    <property type="entry name" value="FAD/NAD(P)-binding domain"/>
    <property type="match status" value="1"/>
</dbReference>
<keyword evidence="3" id="KW-1185">Reference proteome</keyword>
<proteinExistence type="predicted"/>
<dbReference type="Proteomes" id="UP000218505">
    <property type="component" value="Chromosome"/>
</dbReference>
<dbReference type="Pfam" id="PF01593">
    <property type="entry name" value="Amino_oxidase"/>
    <property type="match status" value="1"/>
</dbReference>
<feature type="domain" description="Amine oxidase" evidence="1">
    <location>
        <begin position="11"/>
        <end position="384"/>
    </location>
</feature>
<dbReference type="GO" id="GO:0016491">
    <property type="term" value="F:oxidoreductase activity"/>
    <property type="evidence" value="ECO:0007669"/>
    <property type="project" value="InterPro"/>
</dbReference>
<dbReference type="PANTHER" id="PTHR42841">
    <property type="entry name" value="AMINE OXIDASE"/>
    <property type="match status" value="1"/>
</dbReference>
<gene>
    <name evidence="2" type="ORF">CNX65_24970</name>
</gene>
<dbReference type="EMBL" id="CP023445">
    <property type="protein sequence ID" value="ATE56125.1"/>
    <property type="molecule type" value="Genomic_DNA"/>
</dbReference>
<evidence type="ECO:0000259" key="1">
    <source>
        <dbReference type="Pfam" id="PF01593"/>
    </source>
</evidence>
<dbReference type="RefSeq" id="WP_096495946.1">
    <property type="nucleotide sequence ID" value="NZ_CP023445.1"/>
</dbReference>
<accession>A0A290ZAV8</accession>
<sequence length="394" mass="42177">MTQAVVVGAGLAGLSAARALTTAGVRVTVLEAADAPGGRVRTDVVDGVPLDRGFQILLPAYPELARLDLARLDLRPFRPGVFVEDDGRHDLLADPRQGRHAWQGLLAQRVLTAPDLARLAALTARAALAPDLRSPDLTTRDALAAFSPSALEKLFRPFLSGVFLEDCLDTSSRFFHLVWRCFALGGAALPTRGVQALPDLLAEGLDVRTGQRVAAVRGPRVELEGGERIEADAVVVATDGDTAARLLPGVARPRWNSVTTWYFRPDEPPLRDPALVVRANRAVNSAVISEVVPRPVPVVQVSTPHPLAESEVRAELRALYGTATAGWEVLARCEIPQALPAMPAPHPLRRPVRVGGGYVCGDHRDTSSIQGALFSGRRAARAVLADLGLRERSD</sequence>
<name>A0A290ZAV8_9PSEU</name>
<evidence type="ECO:0000313" key="2">
    <source>
        <dbReference type="EMBL" id="ATE56125.1"/>
    </source>
</evidence>
<dbReference type="InterPro" id="IPR002937">
    <property type="entry name" value="Amino_oxidase"/>
</dbReference>